<evidence type="ECO:0000313" key="1">
    <source>
        <dbReference type="EMBL" id="KAH8001824.1"/>
    </source>
</evidence>
<organism evidence="1 2">
    <name type="scientific">Sphaerodactylus townsendi</name>
    <dbReference type="NCBI Taxonomy" id="933632"/>
    <lineage>
        <taxon>Eukaryota</taxon>
        <taxon>Metazoa</taxon>
        <taxon>Chordata</taxon>
        <taxon>Craniata</taxon>
        <taxon>Vertebrata</taxon>
        <taxon>Euteleostomi</taxon>
        <taxon>Lepidosauria</taxon>
        <taxon>Squamata</taxon>
        <taxon>Bifurcata</taxon>
        <taxon>Gekkota</taxon>
        <taxon>Sphaerodactylidae</taxon>
        <taxon>Sphaerodactylus</taxon>
    </lineage>
</organism>
<sequence length="404" mass="45349">MDDKCRYDFIAVYDGSTTNSGLIKQVCGLIKPTFESSSNFMTVVLSTDYANSYRGFSAHYTSLRIPTPQPNIFLTCSSDMMTVILSKSYLDSLGFNENDLTLNDPNCKPNASNPVTFSFPFNSCGTIKESQNHSISYTNTITAFPTGDVITYQKSVEIVVKCIMENNSTVEVAYITEKDVAENTSSLGRYNLSMSFYESDSFSSPILDSPYYVDLNQTLYAQVSLHSSDDDLLVFVDTCTASPNSDFGSPNYDLVRSGCAKDNTYKAYPVLEHYGRFSFRSFKFLRSHPSVYIHCEILICDSKDHNSRCTKNCMSRHKREIFSYKWKGDAMVGPLKLKRDHSSMDRSGSSAQVYPEKSQDGQTKSLSILTSLVLVTNAVLLAGLAVKHFISRQQGYRYQKLQSY</sequence>
<dbReference type="EMBL" id="CM037621">
    <property type="protein sequence ID" value="KAH8001824.1"/>
    <property type="molecule type" value="Genomic_DNA"/>
</dbReference>
<protein>
    <submittedName>
        <fullName evidence="1">Uncharacterized protein</fullName>
    </submittedName>
</protein>
<name>A0ACB8FAG2_9SAUR</name>
<dbReference type="Proteomes" id="UP000827872">
    <property type="component" value="Linkage Group LG08"/>
</dbReference>
<gene>
    <name evidence="1" type="ORF">K3G42_017056</name>
</gene>
<keyword evidence="2" id="KW-1185">Reference proteome</keyword>
<accession>A0ACB8FAG2</accession>
<reference evidence="1" key="1">
    <citation type="submission" date="2021-08" db="EMBL/GenBank/DDBJ databases">
        <title>The first chromosome-level gecko genome reveals the dynamic sex chromosomes of Neotropical dwarf geckos (Sphaerodactylidae: Sphaerodactylus).</title>
        <authorList>
            <person name="Pinto B.J."/>
            <person name="Keating S.E."/>
            <person name="Gamble T."/>
        </authorList>
    </citation>
    <scope>NUCLEOTIDE SEQUENCE</scope>
    <source>
        <strain evidence="1">TG3544</strain>
    </source>
</reference>
<evidence type="ECO:0000313" key="2">
    <source>
        <dbReference type="Proteomes" id="UP000827872"/>
    </source>
</evidence>
<comment type="caution">
    <text evidence="1">The sequence shown here is derived from an EMBL/GenBank/DDBJ whole genome shotgun (WGS) entry which is preliminary data.</text>
</comment>
<proteinExistence type="predicted"/>